<keyword evidence="2" id="KW-1185">Reference proteome</keyword>
<dbReference type="EnsemblMetazoa" id="ACUA002697-RA">
    <property type="protein sequence ID" value="ACUA002697-PA"/>
    <property type="gene ID" value="ACUA002697"/>
</dbReference>
<dbReference type="VEuPathDB" id="VectorBase:ACUA002697"/>
<dbReference type="Proteomes" id="UP000075883">
    <property type="component" value="Unassembled WGS sequence"/>
</dbReference>
<reference evidence="2" key="1">
    <citation type="submission" date="2013-09" db="EMBL/GenBank/DDBJ databases">
        <title>The Genome Sequence of Anopheles culicifacies species A.</title>
        <authorList>
            <consortium name="The Broad Institute Genomics Platform"/>
            <person name="Neafsey D.E."/>
            <person name="Besansky N."/>
            <person name="Howell P."/>
            <person name="Walton C."/>
            <person name="Young S.K."/>
            <person name="Zeng Q."/>
            <person name="Gargeya S."/>
            <person name="Fitzgerald M."/>
            <person name="Haas B."/>
            <person name="Abouelleil A."/>
            <person name="Allen A.W."/>
            <person name="Alvarado L."/>
            <person name="Arachchi H.M."/>
            <person name="Berlin A.M."/>
            <person name="Chapman S.B."/>
            <person name="Gainer-Dewar J."/>
            <person name="Goldberg J."/>
            <person name="Griggs A."/>
            <person name="Gujja S."/>
            <person name="Hansen M."/>
            <person name="Howarth C."/>
            <person name="Imamovic A."/>
            <person name="Ireland A."/>
            <person name="Larimer J."/>
            <person name="McCowan C."/>
            <person name="Murphy C."/>
            <person name="Pearson M."/>
            <person name="Poon T.W."/>
            <person name="Priest M."/>
            <person name="Roberts A."/>
            <person name="Saif S."/>
            <person name="Shea T."/>
            <person name="Sisk P."/>
            <person name="Sykes S."/>
            <person name="Wortman J."/>
            <person name="Nusbaum C."/>
            <person name="Birren B."/>
        </authorList>
    </citation>
    <scope>NUCLEOTIDE SEQUENCE [LARGE SCALE GENOMIC DNA]</scope>
    <source>
        <strain evidence="2">A-37</strain>
    </source>
</reference>
<organism evidence="1 2">
    <name type="scientific">Anopheles culicifacies</name>
    <dbReference type="NCBI Taxonomy" id="139723"/>
    <lineage>
        <taxon>Eukaryota</taxon>
        <taxon>Metazoa</taxon>
        <taxon>Ecdysozoa</taxon>
        <taxon>Arthropoda</taxon>
        <taxon>Hexapoda</taxon>
        <taxon>Insecta</taxon>
        <taxon>Pterygota</taxon>
        <taxon>Neoptera</taxon>
        <taxon>Endopterygota</taxon>
        <taxon>Diptera</taxon>
        <taxon>Nematocera</taxon>
        <taxon>Culicoidea</taxon>
        <taxon>Culicidae</taxon>
        <taxon>Anophelinae</taxon>
        <taxon>Anopheles</taxon>
        <taxon>culicifacies species complex</taxon>
    </lineage>
</organism>
<proteinExistence type="predicted"/>
<dbReference type="AlphaFoldDB" id="A0A182LV37"/>
<reference evidence="1" key="2">
    <citation type="submission" date="2020-05" db="UniProtKB">
        <authorList>
            <consortium name="EnsemblMetazoa"/>
        </authorList>
    </citation>
    <scope>IDENTIFICATION</scope>
    <source>
        <strain evidence="1">A-37</strain>
    </source>
</reference>
<name>A0A182LV37_9DIPT</name>
<evidence type="ECO:0000313" key="1">
    <source>
        <dbReference type="EnsemblMetazoa" id="ACUA002697-PA"/>
    </source>
</evidence>
<dbReference type="EMBL" id="AXCM01001767">
    <property type="status" value="NOT_ANNOTATED_CDS"/>
    <property type="molecule type" value="Genomic_DNA"/>
</dbReference>
<evidence type="ECO:0000313" key="2">
    <source>
        <dbReference type="Proteomes" id="UP000075883"/>
    </source>
</evidence>
<protein>
    <submittedName>
        <fullName evidence="1">Uncharacterized protein</fullName>
    </submittedName>
</protein>
<accession>A0A182LV37</accession>
<sequence>MKVGQSSLVGSTTSIIPDLTTETECEYDIHMTEEWQTRWPIHGSCRGVQFPTLPPHAHQGGQCQCRDDVQQHQLQCHNYMLLVNRKQATIHTITSGHRAPSREHTN</sequence>